<evidence type="ECO:0000313" key="2">
    <source>
        <dbReference type="EMBL" id="PNX64185.1"/>
    </source>
</evidence>
<dbReference type="Proteomes" id="UP000236291">
    <property type="component" value="Unassembled WGS sequence"/>
</dbReference>
<protein>
    <submittedName>
        <fullName evidence="2">Uncharacterized protein</fullName>
    </submittedName>
</protein>
<feature type="non-terminal residue" evidence="2">
    <location>
        <position position="38"/>
    </location>
</feature>
<reference evidence="2 3" key="1">
    <citation type="journal article" date="2014" name="Am. J. Bot.">
        <title>Genome assembly and annotation for red clover (Trifolium pratense; Fabaceae).</title>
        <authorList>
            <person name="Istvanek J."/>
            <person name="Jaros M."/>
            <person name="Krenek A."/>
            <person name="Repkova J."/>
        </authorList>
    </citation>
    <scope>NUCLEOTIDE SEQUENCE [LARGE SCALE GENOMIC DNA]</scope>
    <source>
        <strain evidence="3">cv. Tatra</strain>
        <tissue evidence="2">Young leaves</tissue>
    </source>
</reference>
<evidence type="ECO:0000313" key="3">
    <source>
        <dbReference type="Proteomes" id="UP000236291"/>
    </source>
</evidence>
<sequence length="38" mass="3957">MEQGEGSSSLQQVVNQGGRRRVAVNQGGGSQEVEGQGR</sequence>
<reference evidence="2 3" key="2">
    <citation type="journal article" date="2017" name="Front. Plant Sci.">
        <title>Gene Classification and Mining of Molecular Markers Useful in Red Clover (Trifolium pratense) Breeding.</title>
        <authorList>
            <person name="Istvanek J."/>
            <person name="Dluhosova J."/>
            <person name="Dluhos P."/>
            <person name="Patkova L."/>
            <person name="Nedelnik J."/>
            <person name="Repkova J."/>
        </authorList>
    </citation>
    <scope>NUCLEOTIDE SEQUENCE [LARGE SCALE GENOMIC DNA]</scope>
    <source>
        <strain evidence="3">cv. Tatra</strain>
        <tissue evidence="2">Young leaves</tissue>
    </source>
</reference>
<feature type="compositionally biased region" description="Polar residues" evidence="1">
    <location>
        <begin position="1"/>
        <end position="15"/>
    </location>
</feature>
<feature type="compositionally biased region" description="Gly residues" evidence="1">
    <location>
        <begin position="26"/>
        <end position="38"/>
    </location>
</feature>
<name>A0A2K3KCZ9_TRIPR</name>
<evidence type="ECO:0000256" key="1">
    <source>
        <dbReference type="SAM" id="MobiDB-lite"/>
    </source>
</evidence>
<comment type="caution">
    <text evidence="2">The sequence shown here is derived from an EMBL/GenBank/DDBJ whole genome shotgun (WGS) entry which is preliminary data.</text>
</comment>
<proteinExistence type="predicted"/>
<dbReference type="AlphaFoldDB" id="A0A2K3KCZ9"/>
<dbReference type="EMBL" id="ASHM01162503">
    <property type="protein sequence ID" value="PNX64185.1"/>
    <property type="molecule type" value="Genomic_DNA"/>
</dbReference>
<accession>A0A2K3KCZ9</accession>
<organism evidence="2 3">
    <name type="scientific">Trifolium pratense</name>
    <name type="common">Red clover</name>
    <dbReference type="NCBI Taxonomy" id="57577"/>
    <lineage>
        <taxon>Eukaryota</taxon>
        <taxon>Viridiplantae</taxon>
        <taxon>Streptophyta</taxon>
        <taxon>Embryophyta</taxon>
        <taxon>Tracheophyta</taxon>
        <taxon>Spermatophyta</taxon>
        <taxon>Magnoliopsida</taxon>
        <taxon>eudicotyledons</taxon>
        <taxon>Gunneridae</taxon>
        <taxon>Pentapetalae</taxon>
        <taxon>rosids</taxon>
        <taxon>fabids</taxon>
        <taxon>Fabales</taxon>
        <taxon>Fabaceae</taxon>
        <taxon>Papilionoideae</taxon>
        <taxon>50 kb inversion clade</taxon>
        <taxon>NPAAA clade</taxon>
        <taxon>Hologalegina</taxon>
        <taxon>IRL clade</taxon>
        <taxon>Trifolieae</taxon>
        <taxon>Trifolium</taxon>
    </lineage>
</organism>
<gene>
    <name evidence="2" type="ORF">L195_g061993</name>
</gene>
<feature type="region of interest" description="Disordered" evidence="1">
    <location>
        <begin position="1"/>
        <end position="38"/>
    </location>
</feature>